<feature type="transmembrane region" description="Helical" evidence="1">
    <location>
        <begin position="12"/>
        <end position="36"/>
    </location>
</feature>
<dbReference type="InterPro" id="IPR049713">
    <property type="entry name" value="Pr6Pr-like"/>
</dbReference>
<keyword evidence="1" id="KW-0472">Membrane</keyword>
<keyword evidence="1" id="KW-0812">Transmembrane</keyword>
<gene>
    <name evidence="2" type="ORF">UFOPK3495_00661</name>
</gene>
<feature type="transmembrane region" description="Helical" evidence="1">
    <location>
        <begin position="200"/>
        <end position="221"/>
    </location>
</feature>
<feature type="transmembrane region" description="Helical" evidence="1">
    <location>
        <begin position="137"/>
        <end position="153"/>
    </location>
</feature>
<name>A0A6J7FUJ2_9ZZZZ</name>
<dbReference type="EMBL" id="CAFBMC010000026">
    <property type="protein sequence ID" value="CAB4895293.1"/>
    <property type="molecule type" value="Genomic_DNA"/>
</dbReference>
<dbReference type="AlphaFoldDB" id="A0A6J7FUJ2"/>
<reference evidence="2" key="1">
    <citation type="submission" date="2020-05" db="EMBL/GenBank/DDBJ databases">
        <authorList>
            <person name="Chiriac C."/>
            <person name="Salcher M."/>
            <person name="Ghai R."/>
            <person name="Kavagutti S V."/>
        </authorList>
    </citation>
    <scope>NUCLEOTIDE SEQUENCE</scope>
</reference>
<feature type="transmembrane region" description="Helical" evidence="1">
    <location>
        <begin position="165"/>
        <end position="188"/>
    </location>
</feature>
<evidence type="ECO:0000313" key="2">
    <source>
        <dbReference type="EMBL" id="CAB4895293.1"/>
    </source>
</evidence>
<sequence length="232" mass="25426">MSSQPSTVSPTGRLFFGINALVAWLGLAVSFVLALFGSYPSTNTDPTLVGFNAQGLEGAIGRVSDFLGYFTHWSNLVVAIVMTMLWRNSKRNSTLFSVLRLDSLIMITVTGLVYALILAPADTVQGWQYISNTLEHYLTPLLTILIFIIFGPRRQIRLGAVLPALILPLVWVGIALIRGAIIGAYPYGFINVATWGYGTVTINLIGIIVIGTGLGLFFWAIERWMSKLEARK</sequence>
<proteinExistence type="predicted"/>
<evidence type="ECO:0000256" key="1">
    <source>
        <dbReference type="SAM" id="Phobius"/>
    </source>
</evidence>
<protein>
    <submittedName>
        <fullName evidence="2">Unannotated protein</fullName>
    </submittedName>
</protein>
<organism evidence="2">
    <name type="scientific">freshwater metagenome</name>
    <dbReference type="NCBI Taxonomy" id="449393"/>
    <lineage>
        <taxon>unclassified sequences</taxon>
        <taxon>metagenomes</taxon>
        <taxon>ecological metagenomes</taxon>
    </lineage>
</organism>
<dbReference type="NCBIfam" id="NF038065">
    <property type="entry name" value="Pr6Pr"/>
    <property type="match status" value="1"/>
</dbReference>
<keyword evidence="1" id="KW-1133">Transmembrane helix</keyword>
<feature type="transmembrane region" description="Helical" evidence="1">
    <location>
        <begin position="98"/>
        <end position="117"/>
    </location>
</feature>
<accession>A0A6J7FUJ2</accession>